<comment type="similarity">
    <text evidence="10">Belongs to the LpxH family.</text>
</comment>
<dbReference type="GO" id="GO:0019897">
    <property type="term" value="C:extrinsic component of plasma membrane"/>
    <property type="evidence" value="ECO:0007669"/>
    <property type="project" value="UniProtKB-UniRule"/>
</dbReference>
<dbReference type="InterPro" id="IPR043461">
    <property type="entry name" value="LpxH-like"/>
</dbReference>
<evidence type="ECO:0000313" key="12">
    <source>
        <dbReference type="EMBL" id="QGA65161.1"/>
    </source>
</evidence>
<feature type="binding site" evidence="10">
    <location>
        <position position="122"/>
    </location>
    <ligand>
        <name>substrate</name>
    </ligand>
</feature>
<dbReference type="NCBIfam" id="TIGR01854">
    <property type="entry name" value="lipid_A_lpxH"/>
    <property type="match status" value="1"/>
</dbReference>
<name>A0A5Q0TEL1_9VIBR</name>
<evidence type="ECO:0000256" key="9">
    <source>
        <dbReference type="ARBA" id="ARBA00023211"/>
    </source>
</evidence>
<feature type="binding site" evidence="10">
    <location>
        <position position="41"/>
    </location>
    <ligand>
        <name>Mn(2+)</name>
        <dbReference type="ChEBI" id="CHEBI:29035"/>
        <label>1</label>
    </ligand>
</feature>
<protein>
    <recommendedName>
        <fullName evidence="10">UDP-2,3-diacylglucosamine hydrolase</fullName>
        <ecNumber evidence="10">3.6.1.54</ecNumber>
    </recommendedName>
    <alternativeName>
        <fullName evidence="10">UDP-2,3-diacylglucosamine diphosphatase</fullName>
    </alternativeName>
</protein>
<dbReference type="GO" id="GO:0030145">
    <property type="term" value="F:manganese ion binding"/>
    <property type="evidence" value="ECO:0007669"/>
    <property type="project" value="UniProtKB-UniRule"/>
</dbReference>
<organism evidence="12 13">
    <name type="scientific">Vibrio algicola</name>
    <dbReference type="NCBI Taxonomy" id="2662262"/>
    <lineage>
        <taxon>Bacteria</taxon>
        <taxon>Pseudomonadati</taxon>
        <taxon>Pseudomonadota</taxon>
        <taxon>Gammaproteobacteria</taxon>
        <taxon>Vibrionales</taxon>
        <taxon>Vibrionaceae</taxon>
        <taxon>Vibrio</taxon>
    </lineage>
</organism>
<sequence length="246" mass="28341">MSTLFIADLHLSPLRPDITDCFLHFMQTEAPQAQALYVLGDLFEFWIGDDDDTPFNHTIKQAFSSLTKQGVKCYFIQGNRDFLLGKRFCQQTGVTLLDDVCLIDLYGIPTVILHGDTLCTMDENYQKFRARVHQPWLQFLFNHIPLFIRQKIVSHVQNKAKQVKQTKQMNIMDVTPSEVIAVLESYQVTQMIHGHTHRPLVHQLQTKQGNATRIVLGDWYEQGSVLVCTPESTSLQTRRFISQSDR</sequence>
<feature type="binding site" evidence="10">
    <location>
        <position position="197"/>
    </location>
    <ligand>
        <name>Mn(2+)</name>
        <dbReference type="ChEBI" id="CHEBI:29035"/>
        <label>1</label>
    </ligand>
</feature>
<feature type="binding site" evidence="10">
    <location>
        <position position="195"/>
    </location>
    <ligand>
        <name>substrate</name>
    </ligand>
</feature>
<keyword evidence="5 10" id="KW-0479">Metal-binding</keyword>
<keyword evidence="9 10" id="KW-0464">Manganese</keyword>
<dbReference type="EMBL" id="CP045699">
    <property type="protein sequence ID" value="QGA65161.1"/>
    <property type="molecule type" value="Genomic_DNA"/>
</dbReference>
<keyword evidence="6 10" id="KW-0378">Hydrolase</keyword>
<evidence type="ECO:0000256" key="1">
    <source>
        <dbReference type="ARBA" id="ARBA00022475"/>
    </source>
</evidence>
<keyword evidence="1 10" id="KW-1003">Cell membrane</keyword>
<feature type="binding site" evidence="10">
    <location>
        <position position="79"/>
    </location>
    <ligand>
        <name>Mn(2+)</name>
        <dbReference type="ChEBI" id="CHEBI:29035"/>
        <label>2</label>
    </ligand>
</feature>
<dbReference type="PANTHER" id="PTHR34990">
    <property type="entry name" value="UDP-2,3-DIACYLGLUCOSAMINE HYDROLASE-RELATED"/>
    <property type="match status" value="1"/>
</dbReference>
<evidence type="ECO:0000256" key="7">
    <source>
        <dbReference type="ARBA" id="ARBA00023098"/>
    </source>
</evidence>
<keyword evidence="7 10" id="KW-0443">Lipid metabolism</keyword>
<dbReference type="Proteomes" id="UP000348942">
    <property type="component" value="Chromosome 1"/>
</dbReference>
<feature type="binding site" evidence="10">
    <location>
        <position position="114"/>
    </location>
    <ligand>
        <name>Mn(2+)</name>
        <dbReference type="ChEBI" id="CHEBI:29035"/>
        <label>2</label>
    </ligand>
</feature>
<dbReference type="RefSeq" id="WP_153447310.1">
    <property type="nucleotide sequence ID" value="NZ_CP045699.1"/>
</dbReference>
<dbReference type="GO" id="GO:0005737">
    <property type="term" value="C:cytoplasm"/>
    <property type="evidence" value="ECO:0007669"/>
    <property type="project" value="InterPro"/>
</dbReference>
<reference evidence="12 13" key="1">
    <citation type="submission" date="2019-10" db="EMBL/GenBank/DDBJ databases">
        <title>Vibrio sp. nov., isolated from Coralline algae surface.</title>
        <authorList>
            <person name="Geng Y."/>
            <person name="Zhang X."/>
        </authorList>
    </citation>
    <scope>NUCLEOTIDE SEQUENCE [LARGE SCALE GENOMIC DNA]</scope>
    <source>
        <strain evidence="12 13">SM1977</strain>
    </source>
</reference>
<dbReference type="SUPFAM" id="SSF56300">
    <property type="entry name" value="Metallo-dependent phosphatases"/>
    <property type="match status" value="1"/>
</dbReference>
<comment type="subcellular location">
    <subcellularLocation>
        <location evidence="10">Cell inner membrane</location>
        <topology evidence="10">Peripheral membrane protein</topology>
        <orientation evidence="10">Cytoplasmic side</orientation>
    </subcellularLocation>
</comment>
<proteinExistence type="inferred from homology"/>
<accession>A0A5Q0TEL1</accession>
<evidence type="ECO:0000256" key="3">
    <source>
        <dbReference type="ARBA" id="ARBA00022519"/>
    </source>
</evidence>
<dbReference type="PANTHER" id="PTHR34990:SF1">
    <property type="entry name" value="UDP-2,3-DIACYLGLUCOSAMINE HYDROLASE"/>
    <property type="match status" value="1"/>
</dbReference>
<feature type="binding site" evidence="10">
    <location>
        <begin position="79"/>
        <end position="80"/>
    </location>
    <ligand>
        <name>substrate</name>
    </ligand>
</feature>
<evidence type="ECO:0000256" key="4">
    <source>
        <dbReference type="ARBA" id="ARBA00022556"/>
    </source>
</evidence>
<comment type="cofactor">
    <cofactor evidence="10">
        <name>Mn(2+)</name>
        <dbReference type="ChEBI" id="CHEBI:29035"/>
    </cofactor>
    <text evidence="10">Binds 2 Mn(2+) ions per subunit in a binuclear metal center.</text>
</comment>
<comment type="caution">
    <text evidence="10">Lacks conserved residue(s) required for the propagation of feature annotation.</text>
</comment>
<feature type="domain" description="Calcineurin-like phosphoesterase" evidence="11">
    <location>
        <begin position="1"/>
        <end position="199"/>
    </location>
</feature>
<evidence type="ECO:0000256" key="2">
    <source>
        <dbReference type="ARBA" id="ARBA00022516"/>
    </source>
</evidence>
<evidence type="ECO:0000256" key="6">
    <source>
        <dbReference type="ARBA" id="ARBA00022801"/>
    </source>
</evidence>
<dbReference type="InterPro" id="IPR010138">
    <property type="entry name" value="UDP-diacylglucosamine_Hdrlase"/>
</dbReference>
<feature type="binding site" evidence="10">
    <location>
        <position position="8"/>
    </location>
    <ligand>
        <name>Mn(2+)</name>
        <dbReference type="ChEBI" id="CHEBI:29035"/>
        <label>1</label>
    </ligand>
</feature>
<comment type="pathway">
    <text evidence="10">Glycolipid biosynthesis; lipid IV(A) biosynthesis; lipid IV(A) from (3R)-3-hydroxytetradecanoyl-[acyl-carrier-protein] and UDP-N-acetyl-alpha-D-glucosamine: step 4/6.</text>
</comment>
<evidence type="ECO:0000256" key="8">
    <source>
        <dbReference type="ARBA" id="ARBA00023136"/>
    </source>
</evidence>
<feature type="binding site" evidence="10">
    <location>
        <position position="195"/>
    </location>
    <ligand>
        <name>Mn(2+)</name>
        <dbReference type="ChEBI" id="CHEBI:29035"/>
        <label>2</label>
    </ligand>
</feature>
<dbReference type="CDD" id="cd07398">
    <property type="entry name" value="MPP_YbbF-LpxH"/>
    <property type="match status" value="1"/>
</dbReference>
<dbReference type="InterPro" id="IPR004843">
    <property type="entry name" value="Calcineurin-like_PHP"/>
</dbReference>
<dbReference type="InterPro" id="IPR029052">
    <property type="entry name" value="Metallo-depent_PP-like"/>
</dbReference>
<feature type="binding site" evidence="10">
    <location>
        <position position="167"/>
    </location>
    <ligand>
        <name>substrate</name>
    </ligand>
</feature>
<feature type="binding site" evidence="10">
    <location>
        <position position="10"/>
    </location>
    <ligand>
        <name>Mn(2+)</name>
        <dbReference type="ChEBI" id="CHEBI:29035"/>
        <label>1</label>
    </ligand>
</feature>
<dbReference type="Gene3D" id="3.60.21.10">
    <property type="match status" value="1"/>
</dbReference>
<dbReference type="EC" id="3.6.1.54" evidence="10"/>
<evidence type="ECO:0000313" key="13">
    <source>
        <dbReference type="Proteomes" id="UP000348942"/>
    </source>
</evidence>
<evidence type="ECO:0000259" key="11">
    <source>
        <dbReference type="Pfam" id="PF00149"/>
    </source>
</evidence>
<keyword evidence="4 10" id="KW-0441">Lipid A biosynthesis</keyword>
<dbReference type="NCBIfam" id="NF003743">
    <property type="entry name" value="PRK05340.1"/>
    <property type="match status" value="1"/>
</dbReference>
<keyword evidence="3 10" id="KW-0997">Cell inner membrane</keyword>
<dbReference type="GO" id="GO:0009245">
    <property type="term" value="P:lipid A biosynthetic process"/>
    <property type="evidence" value="ECO:0007669"/>
    <property type="project" value="UniProtKB-UniRule"/>
</dbReference>
<dbReference type="Pfam" id="PF00149">
    <property type="entry name" value="Metallophos"/>
    <property type="match status" value="1"/>
</dbReference>
<evidence type="ECO:0000256" key="10">
    <source>
        <dbReference type="HAMAP-Rule" id="MF_00575"/>
    </source>
</evidence>
<dbReference type="GO" id="GO:0008758">
    <property type="term" value="F:UDP-2,3-diacylglucosamine hydrolase activity"/>
    <property type="evidence" value="ECO:0007669"/>
    <property type="project" value="UniProtKB-UniRule"/>
</dbReference>
<comment type="function">
    <text evidence="10">Hydrolyzes the pyrophosphate bond of UDP-2,3-diacylglucosamine to yield 2,3-diacylglucosamine 1-phosphate (lipid X) and UMP by catalyzing the attack of water at the alpha-P atom. Involved in the biosynthesis of lipid A, a phosphorylated glycolipid that anchors the lipopolysaccharide to the outer membrane of the cell.</text>
</comment>
<dbReference type="HAMAP" id="MF_00575">
    <property type="entry name" value="LpxH"/>
    <property type="match status" value="1"/>
</dbReference>
<evidence type="ECO:0000256" key="5">
    <source>
        <dbReference type="ARBA" id="ARBA00022723"/>
    </source>
</evidence>
<keyword evidence="8 10" id="KW-0472">Membrane</keyword>
<keyword evidence="13" id="KW-1185">Reference proteome</keyword>
<feature type="binding site" evidence="10">
    <location>
        <position position="164"/>
    </location>
    <ligand>
        <name>substrate</name>
    </ligand>
</feature>
<gene>
    <name evidence="10 12" type="primary">lpxH</name>
    <name evidence="12" type="ORF">GFB47_06885</name>
</gene>
<feature type="binding site" evidence="10">
    <location>
        <position position="41"/>
    </location>
    <ligand>
        <name>Mn(2+)</name>
        <dbReference type="ChEBI" id="CHEBI:29035"/>
        <label>2</label>
    </ligand>
</feature>
<comment type="catalytic activity">
    <reaction evidence="10">
        <text>UDP-2-N,3-O-bis[(3R)-3-hydroxytetradecanoyl]-alpha-D-glucosamine + H2O = 2-N,3-O-bis[(3R)-3-hydroxytetradecanoyl]-alpha-D-glucosaminyl 1-phosphate + UMP + 2 H(+)</text>
        <dbReference type="Rhea" id="RHEA:25213"/>
        <dbReference type="ChEBI" id="CHEBI:15377"/>
        <dbReference type="ChEBI" id="CHEBI:15378"/>
        <dbReference type="ChEBI" id="CHEBI:57865"/>
        <dbReference type="ChEBI" id="CHEBI:57957"/>
        <dbReference type="ChEBI" id="CHEBI:78847"/>
        <dbReference type="EC" id="3.6.1.54"/>
    </reaction>
</comment>
<dbReference type="AlphaFoldDB" id="A0A5Q0TEL1"/>
<keyword evidence="2 10" id="KW-0444">Lipid biosynthesis</keyword>
<dbReference type="UniPathway" id="UPA00359">
    <property type="reaction ID" value="UER00480"/>
</dbReference>